<reference evidence="11 12" key="1">
    <citation type="submission" date="2025-04" db="UniProtKB">
        <authorList>
            <consortium name="RefSeq"/>
        </authorList>
    </citation>
    <scope>IDENTIFICATION</scope>
</reference>
<dbReference type="InterPro" id="IPR013783">
    <property type="entry name" value="Ig-like_fold"/>
</dbReference>
<feature type="domain" description="Type I cytokine receptor cytokine-binding" evidence="9">
    <location>
        <begin position="135"/>
        <end position="233"/>
    </location>
</feature>
<evidence type="ECO:0000256" key="2">
    <source>
        <dbReference type="ARBA" id="ARBA00022692"/>
    </source>
</evidence>
<dbReference type="SUPFAM" id="SSF49265">
    <property type="entry name" value="Fibronectin type III"/>
    <property type="match status" value="2"/>
</dbReference>
<dbReference type="KEGG" id="gsh:117351097"/>
<gene>
    <name evidence="11 12" type="primary">IL5RA</name>
</gene>
<evidence type="ECO:0000256" key="4">
    <source>
        <dbReference type="ARBA" id="ARBA00022989"/>
    </source>
</evidence>
<keyword evidence="10" id="KW-1185">Reference proteome</keyword>
<dbReference type="RefSeq" id="XP_033781755.1">
    <property type="nucleotide sequence ID" value="XM_033925864.1"/>
</dbReference>
<dbReference type="RefSeq" id="XP_033781754.1">
    <property type="nucleotide sequence ID" value="XM_033925863.1"/>
</dbReference>
<organism evidence="10 12">
    <name type="scientific">Geotrypetes seraphini</name>
    <name type="common">Gaboon caecilian</name>
    <name type="synonym">Caecilia seraphini</name>
    <dbReference type="NCBI Taxonomy" id="260995"/>
    <lineage>
        <taxon>Eukaryota</taxon>
        <taxon>Metazoa</taxon>
        <taxon>Chordata</taxon>
        <taxon>Craniata</taxon>
        <taxon>Vertebrata</taxon>
        <taxon>Euteleostomi</taxon>
        <taxon>Amphibia</taxon>
        <taxon>Gymnophiona</taxon>
        <taxon>Geotrypetes</taxon>
    </lineage>
</organism>
<evidence type="ECO:0000256" key="8">
    <source>
        <dbReference type="SAM" id="Phobius"/>
    </source>
</evidence>
<keyword evidence="4 8" id="KW-1133">Transmembrane helix</keyword>
<evidence type="ECO:0000256" key="1">
    <source>
        <dbReference type="ARBA" id="ARBA00004479"/>
    </source>
</evidence>
<evidence type="ECO:0000256" key="6">
    <source>
        <dbReference type="ARBA" id="ARBA00023170"/>
    </source>
</evidence>
<keyword evidence="2 8" id="KW-0812">Transmembrane</keyword>
<dbReference type="PROSITE" id="PS01356">
    <property type="entry name" value="HEMATOPO_REC_S_F2"/>
    <property type="match status" value="1"/>
</dbReference>
<dbReference type="InterPro" id="IPR036116">
    <property type="entry name" value="FN3_sf"/>
</dbReference>
<dbReference type="PANTHER" id="PTHR23037">
    <property type="entry name" value="CYTOKINE RECEPTOR"/>
    <property type="match status" value="1"/>
</dbReference>
<dbReference type="GO" id="GO:0009897">
    <property type="term" value="C:external side of plasma membrane"/>
    <property type="evidence" value="ECO:0007669"/>
    <property type="project" value="TreeGrafter"/>
</dbReference>
<dbReference type="Proteomes" id="UP000515159">
    <property type="component" value="Chromosome 17"/>
</dbReference>
<dbReference type="InterPro" id="IPR003532">
    <property type="entry name" value="Short_hematopoietin_rcpt_2_CS"/>
</dbReference>
<dbReference type="Gene3D" id="2.60.40.10">
    <property type="entry name" value="Immunoglobulins"/>
    <property type="match status" value="3"/>
</dbReference>
<keyword evidence="5 8" id="KW-0472">Membrane</keyword>
<keyword evidence="3" id="KW-0732">Signal</keyword>
<evidence type="ECO:0000313" key="10">
    <source>
        <dbReference type="Proteomes" id="UP000515159"/>
    </source>
</evidence>
<dbReference type="CTD" id="3568"/>
<dbReference type="GeneID" id="117351097"/>
<evidence type="ECO:0000256" key="3">
    <source>
        <dbReference type="ARBA" id="ARBA00022729"/>
    </source>
</evidence>
<dbReference type="AlphaFoldDB" id="A0A6P8PJQ7"/>
<keyword evidence="7" id="KW-0325">Glycoprotein</keyword>
<accession>A0A6P8PJQ7</accession>
<protein>
    <submittedName>
        <fullName evidence="11 12">Interleukin-5 receptor subunit alpha isoform X1</fullName>
    </submittedName>
</protein>
<dbReference type="PANTHER" id="PTHR23037:SF46">
    <property type="entry name" value="INTERLEUKIN 5 RECEPTOR SUBUNIT ALPHA"/>
    <property type="match status" value="1"/>
</dbReference>
<evidence type="ECO:0000256" key="5">
    <source>
        <dbReference type="ARBA" id="ARBA00023136"/>
    </source>
</evidence>
<evidence type="ECO:0000256" key="7">
    <source>
        <dbReference type="ARBA" id="ARBA00023180"/>
    </source>
</evidence>
<dbReference type="OrthoDB" id="9890439at2759"/>
<dbReference type="Pfam" id="PF09240">
    <property type="entry name" value="IL6Ra-bind"/>
    <property type="match status" value="1"/>
</dbReference>
<evidence type="ECO:0000259" key="9">
    <source>
        <dbReference type="Pfam" id="PF09240"/>
    </source>
</evidence>
<evidence type="ECO:0000313" key="12">
    <source>
        <dbReference type="RefSeq" id="XP_033781755.1"/>
    </source>
</evidence>
<dbReference type="GO" id="GO:0004896">
    <property type="term" value="F:cytokine receptor activity"/>
    <property type="evidence" value="ECO:0007669"/>
    <property type="project" value="InterPro"/>
</dbReference>
<feature type="transmembrane region" description="Helical" evidence="8">
    <location>
        <begin position="334"/>
        <end position="358"/>
    </location>
</feature>
<comment type="subcellular location">
    <subcellularLocation>
        <location evidence="1">Membrane</location>
        <topology evidence="1">Single-pass type I membrane protein</topology>
    </subcellularLocation>
</comment>
<evidence type="ECO:0000313" key="11">
    <source>
        <dbReference type="RefSeq" id="XP_033781754.1"/>
    </source>
</evidence>
<keyword evidence="6 11" id="KW-0675">Receptor</keyword>
<proteinExistence type="predicted"/>
<sequence>MEAKVMAPALAQMGIIFLTFGGISKAFNNVQVLKPRDLSIKVPRLGEVLLSWKPSVNPEPESYLIKYNVLIKTPMKEEQYTTRNNTTNRTMALHKGLCAQVCVIYYWGEKEAERSRWARAELHASPGADGTSVTNLSCVIYTEISNNTAMDCSWLAGEEAPEDTQYFLFYRYNMHLGECQKYSTSHEGKRQSSCHFAKTDIQITEDSIVVIYVNGSSKHSTIKSFDQLFNPSTIERINPPVNITVLRKQESLCAEWLKPVAVWPSPCFTYEINVSDWVTGSRKLLTVETNSICMRIDSQNRFSVQVRAGGNHRCGNSKQWSAWSKPVFSGRPQMASMLLLSLVYGTLFGILVLGGVLCRRFQLHRRLFPQVPAPRNPFKDLLSDIEEPIEGALEVISDIEDLESDA</sequence>
<dbReference type="InterPro" id="IPR015321">
    <property type="entry name" value="TypeI_recpt_CBD"/>
</dbReference>
<name>A0A6P8PJQ7_GEOSA</name>